<evidence type="ECO:0000313" key="2">
    <source>
        <dbReference type="EMBL" id="MBK0331929.1"/>
    </source>
</evidence>
<protein>
    <submittedName>
        <fullName evidence="2">Uncharacterized protein</fullName>
    </submittedName>
</protein>
<dbReference type="RefSeq" id="WP_200502725.1">
    <property type="nucleotide sequence ID" value="NZ_JAEDAJ010000006.1"/>
</dbReference>
<comment type="caution">
    <text evidence="2">The sequence shown here is derived from an EMBL/GenBank/DDBJ whole genome shotgun (WGS) entry which is preliminary data.</text>
</comment>
<evidence type="ECO:0000256" key="1">
    <source>
        <dbReference type="SAM" id="Phobius"/>
    </source>
</evidence>
<feature type="transmembrane region" description="Helical" evidence="1">
    <location>
        <begin position="6"/>
        <end position="22"/>
    </location>
</feature>
<organism evidence="2 3">
    <name type="scientific">Brachybacterium halotolerans</name>
    <dbReference type="NCBI Taxonomy" id="2795215"/>
    <lineage>
        <taxon>Bacteria</taxon>
        <taxon>Bacillati</taxon>
        <taxon>Actinomycetota</taxon>
        <taxon>Actinomycetes</taxon>
        <taxon>Micrococcales</taxon>
        <taxon>Dermabacteraceae</taxon>
        <taxon>Brachybacterium</taxon>
    </lineage>
</organism>
<keyword evidence="1" id="KW-0812">Transmembrane</keyword>
<dbReference type="Proteomes" id="UP000612352">
    <property type="component" value="Unassembled WGS sequence"/>
</dbReference>
<feature type="transmembrane region" description="Helical" evidence="1">
    <location>
        <begin position="84"/>
        <end position="107"/>
    </location>
</feature>
<gene>
    <name evidence="2" type="ORF">I8D64_11000</name>
</gene>
<accession>A0ABS1BBA5</accession>
<keyword evidence="1" id="KW-0472">Membrane</keyword>
<keyword evidence="3" id="KW-1185">Reference proteome</keyword>
<reference evidence="2 3" key="1">
    <citation type="submission" date="2020-12" db="EMBL/GenBank/DDBJ databases">
        <title>Brachybacterium sp. MASK1Z-5, whole genome shotgun sequence.</title>
        <authorList>
            <person name="Tuo L."/>
        </authorList>
    </citation>
    <scope>NUCLEOTIDE SEQUENCE [LARGE SCALE GENOMIC DNA]</scope>
    <source>
        <strain evidence="2 3">MASK1Z-5</strain>
    </source>
</reference>
<keyword evidence="1" id="KW-1133">Transmembrane helix</keyword>
<proteinExistence type="predicted"/>
<sequence length="175" mass="19473">MPDLSTFAALVGAALVGTCIWMRRGRTPRSRFWVRRWTAWDPRPTVDAELFFLVWWPVLGIWLLIAGLSGLIQALGVGSQNLSAVVALGGGLLALAVIAVLMIGSGIPRVSMPGRTNLLRPWIYPAWLRDLRAIERRWEKEQLLPVWERSEVGTRPWTVLEENGAPDGARDVPPS</sequence>
<feature type="transmembrane region" description="Helical" evidence="1">
    <location>
        <begin position="50"/>
        <end position="72"/>
    </location>
</feature>
<dbReference type="EMBL" id="JAEDAJ010000006">
    <property type="protein sequence ID" value="MBK0331929.1"/>
    <property type="molecule type" value="Genomic_DNA"/>
</dbReference>
<evidence type="ECO:0000313" key="3">
    <source>
        <dbReference type="Proteomes" id="UP000612352"/>
    </source>
</evidence>
<name>A0ABS1BBA5_9MICO</name>